<evidence type="ECO:0000313" key="2">
    <source>
        <dbReference type="Proteomes" id="UP000267096"/>
    </source>
</evidence>
<dbReference type="WBParaSite" id="ASIM_0001744701-mRNA-1">
    <property type="protein sequence ID" value="ASIM_0001744701-mRNA-1"/>
    <property type="gene ID" value="ASIM_0001744701"/>
</dbReference>
<sequence length="46" mass="5268">MKCYKAYVQTLWVSSEVILIVSNKYFSYRIQVTANNVICMSVSLSS</sequence>
<accession>A0A0M3K905</accession>
<proteinExistence type="predicted"/>
<organism evidence="3">
    <name type="scientific">Anisakis simplex</name>
    <name type="common">Herring worm</name>
    <dbReference type="NCBI Taxonomy" id="6269"/>
    <lineage>
        <taxon>Eukaryota</taxon>
        <taxon>Metazoa</taxon>
        <taxon>Ecdysozoa</taxon>
        <taxon>Nematoda</taxon>
        <taxon>Chromadorea</taxon>
        <taxon>Rhabditida</taxon>
        <taxon>Spirurina</taxon>
        <taxon>Ascaridomorpha</taxon>
        <taxon>Ascaridoidea</taxon>
        <taxon>Anisakidae</taxon>
        <taxon>Anisakis</taxon>
        <taxon>Anisakis simplex complex</taxon>
    </lineage>
</organism>
<reference evidence="3" key="1">
    <citation type="submission" date="2017-02" db="UniProtKB">
        <authorList>
            <consortium name="WormBaseParasite"/>
        </authorList>
    </citation>
    <scope>IDENTIFICATION</scope>
</reference>
<dbReference type="EMBL" id="UYRR01033479">
    <property type="protein sequence ID" value="VDK58868.1"/>
    <property type="molecule type" value="Genomic_DNA"/>
</dbReference>
<keyword evidence="2" id="KW-1185">Reference proteome</keyword>
<gene>
    <name evidence="1" type="ORF">ASIM_LOCUS16853</name>
</gene>
<evidence type="ECO:0000313" key="3">
    <source>
        <dbReference type="WBParaSite" id="ASIM_0001744701-mRNA-1"/>
    </source>
</evidence>
<dbReference type="AlphaFoldDB" id="A0A0M3K905"/>
<name>A0A0M3K905_ANISI</name>
<dbReference type="Proteomes" id="UP000267096">
    <property type="component" value="Unassembled WGS sequence"/>
</dbReference>
<protein>
    <submittedName>
        <fullName evidence="1 3">Uncharacterized protein</fullName>
    </submittedName>
</protein>
<reference evidence="1 2" key="2">
    <citation type="submission" date="2018-11" db="EMBL/GenBank/DDBJ databases">
        <authorList>
            <consortium name="Pathogen Informatics"/>
        </authorList>
    </citation>
    <scope>NUCLEOTIDE SEQUENCE [LARGE SCALE GENOMIC DNA]</scope>
</reference>
<evidence type="ECO:0000313" key="1">
    <source>
        <dbReference type="EMBL" id="VDK58868.1"/>
    </source>
</evidence>